<accession>A0A1B9G355</accession>
<dbReference type="VEuPathDB" id="FungiDB:I302_05317"/>
<evidence type="ECO:0000256" key="1">
    <source>
        <dbReference type="ARBA" id="ARBA00006484"/>
    </source>
</evidence>
<evidence type="ECO:0000256" key="2">
    <source>
        <dbReference type="SAM" id="Coils"/>
    </source>
</evidence>
<evidence type="ECO:0000313" key="4">
    <source>
        <dbReference type="EMBL" id="WVW84164.1"/>
    </source>
</evidence>
<comment type="similarity">
    <text evidence="1">Belongs to the short-chain dehydrogenases/reductases (SDR) family.</text>
</comment>
<dbReference type="PRINTS" id="PR00081">
    <property type="entry name" value="GDHRDH"/>
</dbReference>
<feature type="coiled-coil region" evidence="2">
    <location>
        <begin position="43"/>
        <end position="97"/>
    </location>
</feature>
<organism evidence="3">
    <name type="scientific">Kwoniella bestiolae CBS 10118</name>
    <dbReference type="NCBI Taxonomy" id="1296100"/>
    <lineage>
        <taxon>Eukaryota</taxon>
        <taxon>Fungi</taxon>
        <taxon>Dikarya</taxon>
        <taxon>Basidiomycota</taxon>
        <taxon>Agaricomycotina</taxon>
        <taxon>Tremellomycetes</taxon>
        <taxon>Tremellales</taxon>
        <taxon>Cryptococcaceae</taxon>
        <taxon>Kwoniella</taxon>
    </lineage>
</organism>
<dbReference type="GO" id="GO:0016491">
    <property type="term" value="F:oxidoreductase activity"/>
    <property type="evidence" value="ECO:0007669"/>
    <property type="project" value="TreeGrafter"/>
</dbReference>
<dbReference type="PANTHER" id="PTHR43544">
    <property type="entry name" value="SHORT-CHAIN DEHYDROGENASE/REDUCTASE"/>
    <property type="match status" value="1"/>
</dbReference>
<protein>
    <recommendedName>
        <fullName evidence="6">Short-chain dehydrogenase</fullName>
    </recommendedName>
</protein>
<dbReference type="GeneID" id="30209716"/>
<keyword evidence="2" id="KW-0175">Coiled coil</keyword>
<dbReference type="SUPFAM" id="SSF51735">
    <property type="entry name" value="NAD(P)-binding Rossmann-fold domains"/>
    <property type="match status" value="1"/>
</dbReference>
<dbReference type="KEGG" id="kbi:30209716"/>
<dbReference type="PANTHER" id="PTHR43544:SF32">
    <property type="entry name" value="CHAIN DEHYDROGENASE, PUTATIVE (AFU_ORTHOLOGUE AFUA_5G01530)-RELATED"/>
    <property type="match status" value="1"/>
</dbReference>
<dbReference type="InterPro" id="IPR051468">
    <property type="entry name" value="Fungal_SecMetab_SDRs"/>
</dbReference>
<reference evidence="3" key="3">
    <citation type="submission" date="2014-01" db="EMBL/GenBank/DDBJ databases">
        <title>Evolution of pathogenesis and genome organization in the Tremellales.</title>
        <authorList>
            <person name="Cuomo C."/>
            <person name="Litvintseva A."/>
            <person name="Heitman J."/>
            <person name="Chen Y."/>
            <person name="Sun S."/>
            <person name="Springer D."/>
            <person name="Dromer F."/>
            <person name="Young S."/>
            <person name="Zeng Q."/>
            <person name="Chapman S."/>
            <person name="Gujja S."/>
            <person name="Saif S."/>
            <person name="Birren B."/>
        </authorList>
    </citation>
    <scope>NUCLEOTIDE SEQUENCE</scope>
    <source>
        <strain evidence="3">CBS 10118</strain>
    </source>
</reference>
<reference evidence="3" key="1">
    <citation type="submission" date="2013-07" db="EMBL/GenBank/DDBJ databases">
        <title>The Genome Sequence of Cryptococcus bestiolae CBS10118.</title>
        <authorList>
            <consortium name="The Broad Institute Genome Sequencing Platform"/>
            <person name="Cuomo C."/>
            <person name="Litvintseva A."/>
            <person name="Chen Y."/>
            <person name="Heitman J."/>
            <person name="Sun S."/>
            <person name="Springer D."/>
            <person name="Dromer F."/>
            <person name="Young S.K."/>
            <person name="Zeng Q."/>
            <person name="Gargeya S."/>
            <person name="Fitzgerald M."/>
            <person name="Abouelleil A."/>
            <person name="Alvarado L."/>
            <person name="Berlin A.M."/>
            <person name="Chapman S.B."/>
            <person name="Dewar J."/>
            <person name="Goldberg J."/>
            <person name="Griggs A."/>
            <person name="Gujja S."/>
            <person name="Hansen M."/>
            <person name="Howarth C."/>
            <person name="Imamovic A."/>
            <person name="Larimer J."/>
            <person name="McCowan C."/>
            <person name="Murphy C."/>
            <person name="Pearson M."/>
            <person name="Priest M."/>
            <person name="Roberts A."/>
            <person name="Saif S."/>
            <person name="Shea T."/>
            <person name="Sykes S."/>
            <person name="Wortman J."/>
            <person name="Nusbaum C."/>
            <person name="Birren B."/>
        </authorList>
    </citation>
    <scope>NUCLEOTIDE SEQUENCE [LARGE SCALE GENOMIC DNA]</scope>
    <source>
        <strain evidence="3">CBS 10118</strain>
    </source>
</reference>
<dbReference type="InterPro" id="IPR002347">
    <property type="entry name" value="SDR_fam"/>
</dbReference>
<evidence type="ECO:0000313" key="5">
    <source>
        <dbReference type="Proteomes" id="UP000092730"/>
    </source>
</evidence>
<dbReference type="GO" id="GO:0019748">
    <property type="term" value="P:secondary metabolic process"/>
    <property type="evidence" value="ECO:0007669"/>
    <property type="project" value="TreeGrafter"/>
</dbReference>
<dbReference type="Gene3D" id="3.40.50.720">
    <property type="entry name" value="NAD(P)-binding Rossmann-like Domain"/>
    <property type="match status" value="1"/>
</dbReference>
<reference evidence="4" key="2">
    <citation type="submission" date="2013-07" db="EMBL/GenBank/DDBJ databases">
        <authorList>
            <consortium name="The Broad Institute Genome Sequencing Platform"/>
            <person name="Cuomo C."/>
            <person name="Litvintseva A."/>
            <person name="Chen Y."/>
            <person name="Heitman J."/>
            <person name="Sun S."/>
            <person name="Springer D."/>
            <person name="Dromer F."/>
            <person name="Young S.K."/>
            <person name="Zeng Q."/>
            <person name="Gargeya S."/>
            <person name="Fitzgerald M."/>
            <person name="Abouelleil A."/>
            <person name="Alvarado L."/>
            <person name="Berlin A.M."/>
            <person name="Chapman S.B."/>
            <person name="Dewar J."/>
            <person name="Goldberg J."/>
            <person name="Griggs A."/>
            <person name="Gujja S."/>
            <person name="Hansen M."/>
            <person name="Howarth C."/>
            <person name="Imamovic A."/>
            <person name="Larimer J."/>
            <person name="McCowan C."/>
            <person name="Murphy C."/>
            <person name="Pearson M."/>
            <person name="Priest M."/>
            <person name="Roberts A."/>
            <person name="Saif S."/>
            <person name="Shea T."/>
            <person name="Sykes S."/>
            <person name="Wortman J."/>
            <person name="Nusbaum C."/>
            <person name="Birren B."/>
        </authorList>
    </citation>
    <scope>NUCLEOTIDE SEQUENCE</scope>
    <source>
        <strain evidence="4">CBS 10118</strain>
    </source>
</reference>
<dbReference type="InterPro" id="IPR036291">
    <property type="entry name" value="NAD(P)-bd_dom_sf"/>
</dbReference>
<dbReference type="Proteomes" id="UP000092730">
    <property type="component" value="Chromosome 4"/>
</dbReference>
<dbReference type="RefSeq" id="XP_019046567.1">
    <property type="nucleotide sequence ID" value="XM_019191937.1"/>
</dbReference>
<name>A0A1B9G355_9TREE</name>
<dbReference type="OrthoDB" id="1933717at2759"/>
<dbReference type="EMBL" id="CP144544">
    <property type="protein sequence ID" value="WVW84164.1"/>
    <property type="molecule type" value="Genomic_DNA"/>
</dbReference>
<proteinExistence type="inferred from homology"/>
<evidence type="ECO:0000313" key="3">
    <source>
        <dbReference type="EMBL" id="OCF25497.1"/>
    </source>
</evidence>
<dbReference type="Pfam" id="PF00106">
    <property type="entry name" value="adh_short"/>
    <property type="match status" value="2"/>
</dbReference>
<keyword evidence="5" id="KW-1185">Reference proteome</keyword>
<dbReference type="EMBL" id="KI894021">
    <property type="protein sequence ID" value="OCF25497.1"/>
    <property type="molecule type" value="Genomic_DNA"/>
</dbReference>
<dbReference type="AlphaFoldDB" id="A0A1B9G355"/>
<sequence length="273" mass="29847">MTIDHTKTVVFITGANTGIGNQTVRHLLSSDVAYHIFLAARTKDKAEDAILKLKEEYQNTKSELSSVVLDLEDDGSIERAVGEVRSLTDRIDVLINNAGVELDHLGPSLGLSQREIFLRTYSTNIAGPHILTTHLIPLLLKSANPRLLFLTSGTASFELSSNPDFILNKSPISGWPKPPQRELFAYKSSKVALNMLMRDWHRILREDEVKVWAVNPGFVLTGLGGDRGVLKSLGAGDAGGSGGFVVGVVEGKRDGDVGRIVQREWIYGDTLPF</sequence>
<reference evidence="4" key="4">
    <citation type="submission" date="2024-02" db="EMBL/GenBank/DDBJ databases">
        <title>Comparative genomics of Cryptococcus and Kwoniella reveals pathogenesis evolution and contrasting modes of karyotype evolution via chromosome fusion or intercentromeric recombination.</title>
        <authorList>
            <person name="Coelho M.A."/>
            <person name="David-Palma M."/>
            <person name="Shea T."/>
            <person name="Bowers K."/>
            <person name="McGinley-Smith S."/>
            <person name="Mohammad A.W."/>
            <person name="Gnirke A."/>
            <person name="Yurkov A.M."/>
            <person name="Nowrousian M."/>
            <person name="Sun S."/>
            <person name="Cuomo C.A."/>
            <person name="Heitman J."/>
        </authorList>
    </citation>
    <scope>NUCLEOTIDE SEQUENCE</scope>
    <source>
        <strain evidence="4">CBS 10118</strain>
    </source>
</reference>
<dbReference type="GO" id="GO:0005737">
    <property type="term" value="C:cytoplasm"/>
    <property type="evidence" value="ECO:0007669"/>
    <property type="project" value="TreeGrafter"/>
</dbReference>
<gene>
    <name evidence="3" type="ORF">I302_05317</name>
    <name evidence="4" type="ORF">I302_106194</name>
</gene>
<evidence type="ECO:0008006" key="6">
    <source>
        <dbReference type="Google" id="ProtNLM"/>
    </source>
</evidence>